<dbReference type="RefSeq" id="XP_014146724.1">
    <property type="nucleotide sequence ID" value="XM_014291249.1"/>
</dbReference>
<dbReference type="PANTHER" id="PTHR31441">
    <property type="entry name" value="FOLLICULIN FAMILY MEMBER"/>
    <property type="match status" value="1"/>
</dbReference>
<evidence type="ECO:0000256" key="1">
    <source>
        <dbReference type="SAM" id="MobiDB-lite"/>
    </source>
</evidence>
<dbReference type="PANTHER" id="PTHR31441:SF2">
    <property type="entry name" value="FOLLICULIN"/>
    <property type="match status" value="1"/>
</dbReference>
<dbReference type="InterPro" id="IPR037521">
    <property type="entry name" value="FLCN/SMCR8_DENN"/>
</dbReference>
<dbReference type="GO" id="GO:0005096">
    <property type="term" value="F:GTPase activator activity"/>
    <property type="evidence" value="ECO:0007669"/>
    <property type="project" value="TreeGrafter"/>
</dbReference>
<evidence type="ECO:0000313" key="3">
    <source>
        <dbReference type="EMBL" id="KNC72822.1"/>
    </source>
</evidence>
<dbReference type="GeneID" id="25915122"/>
<dbReference type="InterPro" id="IPR021713">
    <property type="entry name" value="Folliculin"/>
</dbReference>
<feature type="compositionally biased region" description="Polar residues" evidence="1">
    <location>
        <begin position="90"/>
        <end position="100"/>
    </location>
</feature>
<dbReference type="eggNOG" id="ENOG502SFJN">
    <property type="taxonomic scope" value="Eukaryota"/>
</dbReference>
<dbReference type="GO" id="GO:0005829">
    <property type="term" value="C:cytosol"/>
    <property type="evidence" value="ECO:0007669"/>
    <property type="project" value="TreeGrafter"/>
</dbReference>
<accession>A0A0L0F7W2</accession>
<dbReference type="AlphaFoldDB" id="A0A0L0F7W2"/>
<gene>
    <name evidence="3" type="ORF">SARC_14618</name>
</gene>
<dbReference type="Proteomes" id="UP000054560">
    <property type="component" value="Unassembled WGS sequence"/>
</dbReference>
<sequence>MLIGNQLIVRGECEEIVISVLFSLAYLLPRDCCTMVPYSHIYRERWECNFLGLSADAEIPATLDHGSHVILDVKYNPKPIHKKKACNHGNPPNSAPSGERSTPLICEDITLRVFKSKHHFQRSTFNRTQR</sequence>
<dbReference type="STRING" id="667725.A0A0L0F7W2"/>
<protein>
    <recommendedName>
        <fullName evidence="2">UDENN FLCN/SMCR8-type domain-containing protein</fullName>
    </recommendedName>
</protein>
<feature type="region of interest" description="Disordered" evidence="1">
    <location>
        <begin position="82"/>
        <end position="101"/>
    </location>
</feature>
<dbReference type="PROSITE" id="PS51834">
    <property type="entry name" value="DENN_FLCN_SMCR8"/>
    <property type="match status" value="1"/>
</dbReference>
<dbReference type="InterPro" id="IPR032035">
    <property type="entry name" value="Folliculin_DENN"/>
</dbReference>
<dbReference type="Pfam" id="PF16692">
    <property type="entry name" value="Folliculin_C"/>
    <property type="match status" value="1"/>
</dbReference>
<evidence type="ECO:0000313" key="4">
    <source>
        <dbReference type="Proteomes" id="UP000054560"/>
    </source>
</evidence>
<dbReference type="GO" id="GO:1904263">
    <property type="term" value="P:positive regulation of TORC1 signaling"/>
    <property type="evidence" value="ECO:0007669"/>
    <property type="project" value="TreeGrafter"/>
</dbReference>
<proteinExistence type="predicted"/>
<feature type="domain" description="UDENN FLCN/SMCR8-type" evidence="2">
    <location>
        <begin position="1"/>
        <end position="130"/>
    </location>
</feature>
<keyword evidence="4" id="KW-1185">Reference proteome</keyword>
<organism evidence="3 4">
    <name type="scientific">Sphaeroforma arctica JP610</name>
    <dbReference type="NCBI Taxonomy" id="667725"/>
    <lineage>
        <taxon>Eukaryota</taxon>
        <taxon>Ichthyosporea</taxon>
        <taxon>Ichthyophonida</taxon>
        <taxon>Sphaeroforma</taxon>
    </lineage>
</organism>
<dbReference type="OrthoDB" id="5599713at2759"/>
<name>A0A0L0F7W2_9EUKA</name>
<reference evidence="3 4" key="1">
    <citation type="submission" date="2011-02" db="EMBL/GenBank/DDBJ databases">
        <title>The Genome Sequence of Sphaeroforma arctica JP610.</title>
        <authorList>
            <consortium name="The Broad Institute Genome Sequencing Platform"/>
            <person name="Russ C."/>
            <person name="Cuomo C."/>
            <person name="Young S.K."/>
            <person name="Zeng Q."/>
            <person name="Gargeya S."/>
            <person name="Alvarado L."/>
            <person name="Berlin A."/>
            <person name="Chapman S.B."/>
            <person name="Chen Z."/>
            <person name="Freedman E."/>
            <person name="Gellesch M."/>
            <person name="Goldberg J."/>
            <person name="Griggs A."/>
            <person name="Gujja S."/>
            <person name="Heilman E."/>
            <person name="Heiman D."/>
            <person name="Howarth C."/>
            <person name="Mehta T."/>
            <person name="Neiman D."/>
            <person name="Pearson M."/>
            <person name="Roberts A."/>
            <person name="Saif S."/>
            <person name="Shea T."/>
            <person name="Shenoy N."/>
            <person name="Sisk P."/>
            <person name="Stolte C."/>
            <person name="Sykes S."/>
            <person name="White J."/>
            <person name="Yandava C."/>
            <person name="Burger G."/>
            <person name="Gray M.W."/>
            <person name="Holland P.W.H."/>
            <person name="King N."/>
            <person name="Lang F.B.F."/>
            <person name="Roger A.J."/>
            <person name="Ruiz-Trillo I."/>
            <person name="Haas B."/>
            <person name="Nusbaum C."/>
            <person name="Birren B."/>
        </authorList>
    </citation>
    <scope>NUCLEOTIDE SEQUENCE [LARGE SCALE GENOMIC DNA]</scope>
    <source>
        <strain evidence="3 4">JP610</strain>
    </source>
</reference>
<dbReference type="EMBL" id="KQ246461">
    <property type="protein sequence ID" value="KNC72822.1"/>
    <property type="molecule type" value="Genomic_DNA"/>
</dbReference>
<evidence type="ECO:0000259" key="2">
    <source>
        <dbReference type="PROSITE" id="PS51834"/>
    </source>
</evidence>
<dbReference type="Gene3D" id="3.40.50.12430">
    <property type="match status" value="1"/>
</dbReference>